<organism evidence="2 3">
    <name type="scientific">Methylobacterium variabile</name>
    <dbReference type="NCBI Taxonomy" id="298794"/>
    <lineage>
        <taxon>Bacteria</taxon>
        <taxon>Pseudomonadati</taxon>
        <taxon>Pseudomonadota</taxon>
        <taxon>Alphaproteobacteria</taxon>
        <taxon>Hyphomicrobiales</taxon>
        <taxon>Methylobacteriaceae</taxon>
        <taxon>Methylobacterium</taxon>
    </lineage>
</organism>
<evidence type="ECO:0008006" key="4">
    <source>
        <dbReference type="Google" id="ProtNLM"/>
    </source>
</evidence>
<proteinExistence type="predicted"/>
<protein>
    <recommendedName>
        <fullName evidence="4">Phage tail lysozyme domain-containing protein</fullName>
    </recommendedName>
</protein>
<reference evidence="2 3" key="1">
    <citation type="submission" date="2015-03" db="EMBL/GenBank/DDBJ databases">
        <title>Genome sequencing of Methylobacterium variabile DSM 16961.</title>
        <authorList>
            <person name="Chaudhry V."/>
            <person name="Patil P.B."/>
        </authorList>
    </citation>
    <scope>NUCLEOTIDE SEQUENCE [LARGE SCALE GENOMIC DNA]</scope>
    <source>
        <strain evidence="2 3">DSM 16961</strain>
    </source>
</reference>
<evidence type="ECO:0000256" key="1">
    <source>
        <dbReference type="SAM" id="MobiDB-lite"/>
    </source>
</evidence>
<dbReference type="PATRIC" id="fig|298794.3.peg.1311"/>
<feature type="region of interest" description="Disordered" evidence="1">
    <location>
        <begin position="744"/>
        <end position="766"/>
    </location>
</feature>
<comment type="caution">
    <text evidence="2">The sequence shown here is derived from an EMBL/GenBank/DDBJ whole genome shotgun (WGS) entry which is preliminary data.</text>
</comment>
<evidence type="ECO:0000313" key="2">
    <source>
        <dbReference type="EMBL" id="KMO33910.1"/>
    </source>
</evidence>
<feature type="compositionally biased region" description="Polar residues" evidence="1">
    <location>
        <begin position="744"/>
        <end position="755"/>
    </location>
</feature>
<dbReference type="EMBL" id="LABY01000143">
    <property type="protein sequence ID" value="KMO33910.1"/>
    <property type="molecule type" value="Genomic_DNA"/>
</dbReference>
<keyword evidence="3" id="KW-1185">Reference proteome</keyword>
<accession>A0A0J6SFA5</accession>
<dbReference type="Proteomes" id="UP000035955">
    <property type="component" value="Unassembled WGS sequence"/>
</dbReference>
<dbReference type="RefSeq" id="WP_048445948.1">
    <property type="nucleotide sequence ID" value="NZ_LABY01000143.1"/>
</dbReference>
<sequence>MVLVLDRFVFEMGLDPKDFVKGQRETVTSFRKTREAVVKDGQGIETAAEKAAASVDRLFRNFVKLFALVTTGRSLSGFVSEVTNADAALGRLATSIGRAPELISAMSKAVERSGGDAQAAVRSFQSWSEQVERIRTTGDSSILPFLARLQAAGGKTIDLNKKNVDGLADLADNLKAVAEQQGIASATYYGKNLGFDEGTIALLVKGGAALRKAIQESEKLGIATSKDTAAAQELQTAYRTLTQEVESFGRTILTAISPVLVQLLKDVQAVVRAIKEWVQSNVVPFLKEFASQMGIAGSETLTLVRITEALFALWLGSKAIAFLRVLGTMRLLLTGGRVAAGGALAGSSGLLGAIIGGLAVGGTIGADRSTPNAEKPGLQKHWDDEASGAAPGGMWDAVKRGWNWGKRKLFGGGDAGAAPGAAGGGAGAAAGSGPVSTLPIAPGTGDGHIASREERAKYIREAAVRNGIDPDVALRVAQSEGFNKYTGDQGRSHGDWQLFTGGGLGNKALAEGIDVRDPKTWKEQTDFAMREAARGGWRPWHGAAKAGIGDWQGITRKGPQADAPAPAARNDGVDARLTDIIENAKKSLPEGYTAKIVSGLRPGDRRFHGQGLASDVAIYDPQGRKLGNYQDASTFRQYEQFAQAARRYQMQKYPELAKALRWGGYFGGPAGKYGALDTMHFDLGGHRVGMGGGSWAEGLTREQRQMFPGANSQGMGQDAPRSPSARLWRGSPAAVASVNQARNAQAAQIGRQMNDNRSSTTTTNSTRIGSVTVQTAATDAGGIARDMEEALKRRSFVAAATTGQA</sequence>
<dbReference type="AlphaFoldDB" id="A0A0J6SFA5"/>
<name>A0A0J6SFA5_9HYPH</name>
<feature type="compositionally biased region" description="Low complexity" evidence="1">
    <location>
        <begin position="756"/>
        <end position="766"/>
    </location>
</feature>
<evidence type="ECO:0000313" key="3">
    <source>
        <dbReference type="Proteomes" id="UP000035955"/>
    </source>
</evidence>
<gene>
    <name evidence="2" type="ORF">VQ02_19940</name>
</gene>